<dbReference type="AlphaFoldDB" id="A0A829WER8"/>
<dbReference type="InterPro" id="IPR012337">
    <property type="entry name" value="RNaseH-like_sf"/>
</dbReference>
<dbReference type="GO" id="GO:0003676">
    <property type="term" value="F:nucleic acid binding"/>
    <property type="evidence" value="ECO:0007669"/>
    <property type="project" value="InterPro"/>
</dbReference>
<dbReference type="Pfam" id="PF13333">
    <property type="entry name" value="rve_2"/>
    <property type="match status" value="1"/>
</dbReference>
<dbReference type="SUPFAM" id="SSF53098">
    <property type="entry name" value="Ribonuclease H-like"/>
    <property type="match status" value="1"/>
</dbReference>
<reference evidence="2 3" key="1">
    <citation type="submission" date="2019-06" db="EMBL/GenBank/DDBJ databases">
        <title>Draft genome sequence of [Clostridium] clostridioforme NBRC 113352.</title>
        <authorList>
            <person name="Miura T."/>
            <person name="Furukawa M."/>
            <person name="Shimamura M."/>
            <person name="Ohyama Y."/>
            <person name="Yamazoe A."/>
            <person name="Kawasaki H."/>
        </authorList>
    </citation>
    <scope>NUCLEOTIDE SEQUENCE [LARGE SCALE GENOMIC DNA]</scope>
    <source>
        <strain evidence="2 3">NBRC 113352</strain>
    </source>
</reference>
<dbReference type="PANTHER" id="PTHR46889">
    <property type="entry name" value="TRANSPOSASE INSF FOR INSERTION SEQUENCE IS3B-RELATED"/>
    <property type="match status" value="1"/>
</dbReference>
<sequence>MKSLRINCQLFLYHTTPNQAWSIDITYIPIRHGFLYLTAVIDWYSRCIVGWEVDDTLDTRMVINALKKAFAVSKPQILNSDQGCQFTSQQYVDFVKENGIRQSMDGKSRWADNIMIERWFRSFKYEEAYLTLYNNIKEARSAIGRYVHTYNFERCHSALDYKTPAECYYPAMLLPYVA</sequence>
<evidence type="ECO:0000259" key="1">
    <source>
        <dbReference type="PROSITE" id="PS50994"/>
    </source>
</evidence>
<dbReference type="Proteomes" id="UP000315200">
    <property type="component" value="Unassembled WGS sequence"/>
</dbReference>
<feature type="domain" description="Integrase catalytic" evidence="1">
    <location>
        <begin position="13"/>
        <end position="172"/>
    </location>
</feature>
<dbReference type="Gene3D" id="3.30.420.10">
    <property type="entry name" value="Ribonuclease H-like superfamily/Ribonuclease H"/>
    <property type="match status" value="1"/>
</dbReference>
<proteinExistence type="predicted"/>
<dbReference type="InterPro" id="IPR001584">
    <property type="entry name" value="Integrase_cat-core"/>
</dbReference>
<dbReference type="NCBIfam" id="NF033516">
    <property type="entry name" value="transpos_IS3"/>
    <property type="match status" value="1"/>
</dbReference>
<accession>A0A829WER8</accession>
<comment type="caution">
    <text evidence="2">The sequence shown here is derived from an EMBL/GenBank/DDBJ whole genome shotgun (WGS) entry which is preliminary data.</text>
</comment>
<organism evidence="2 3">
    <name type="scientific">Enterocloster clostridioformis</name>
    <dbReference type="NCBI Taxonomy" id="1531"/>
    <lineage>
        <taxon>Bacteria</taxon>
        <taxon>Bacillati</taxon>
        <taxon>Bacillota</taxon>
        <taxon>Clostridia</taxon>
        <taxon>Lachnospirales</taxon>
        <taxon>Lachnospiraceae</taxon>
        <taxon>Enterocloster</taxon>
    </lineage>
</organism>
<dbReference type="EMBL" id="BJLB01000001">
    <property type="protein sequence ID" value="GEA38131.1"/>
    <property type="molecule type" value="Genomic_DNA"/>
</dbReference>
<protein>
    <recommendedName>
        <fullName evidence="1">Integrase catalytic domain-containing protein</fullName>
    </recommendedName>
</protein>
<dbReference type="GO" id="GO:0015074">
    <property type="term" value="P:DNA integration"/>
    <property type="evidence" value="ECO:0007669"/>
    <property type="project" value="InterPro"/>
</dbReference>
<evidence type="ECO:0000313" key="3">
    <source>
        <dbReference type="Proteomes" id="UP000315200"/>
    </source>
</evidence>
<dbReference type="PANTHER" id="PTHR46889:SF4">
    <property type="entry name" value="TRANSPOSASE INSO FOR INSERTION SEQUENCE ELEMENT IS911B-RELATED"/>
    <property type="match status" value="1"/>
</dbReference>
<dbReference type="InterPro" id="IPR050900">
    <property type="entry name" value="Transposase_IS3/IS150/IS904"/>
</dbReference>
<dbReference type="InterPro" id="IPR036397">
    <property type="entry name" value="RNaseH_sf"/>
</dbReference>
<dbReference type="InterPro" id="IPR048020">
    <property type="entry name" value="Transpos_IS3"/>
</dbReference>
<evidence type="ECO:0000313" key="2">
    <source>
        <dbReference type="EMBL" id="GEA38131.1"/>
    </source>
</evidence>
<dbReference type="Pfam" id="PF00665">
    <property type="entry name" value="rve"/>
    <property type="match status" value="1"/>
</dbReference>
<dbReference type="PROSITE" id="PS50994">
    <property type="entry name" value="INTEGRASE"/>
    <property type="match status" value="1"/>
</dbReference>
<gene>
    <name evidence="2" type="ORF">Ccl03g_38440</name>
</gene>
<name>A0A829WER8_9FIRM</name>
<dbReference type="RefSeq" id="WP_002584637.1">
    <property type="nucleotide sequence ID" value="NZ_BJLB01000001.1"/>
</dbReference>